<keyword evidence="1" id="KW-0812">Transmembrane</keyword>
<evidence type="ECO:0000313" key="2">
    <source>
        <dbReference type="EMBL" id="KAG9251067.1"/>
    </source>
</evidence>
<protein>
    <recommendedName>
        <fullName evidence="4">Glycosyltransferase family 25 protein</fullName>
    </recommendedName>
</protein>
<organism evidence="2 3">
    <name type="scientific">Emericellopsis atlantica</name>
    <dbReference type="NCBI Taxonomy" id="2614577"/>
    <lineage>
        <taxon>Eukaryota</taxon>
        <taxon>Fungi</taxon>
        <taxon>Dikarya</taxon>
        <taxon>Ascomycota</taxon>
        <taxon>Pezizomycotina</taxon>
        <taxon>Sordariomycetes</taxon>
        <taxon>Hypocreomycetidae</taxon>
        <taxon>Hypocreales</taxon>
        <taxon>Bionectriaceae</taxon>
        <taxon>Emericellopsis</taxon>
    </lineage>
</organism>
<dbReference type="EMBL" id="MU251271">
    <property type="protein sequence ID" value="KAG9251067.1"/>
    <property type="molecule type" value="Genomic_DNA"/>
</dbReference>
<proteinExistence type="predicted"/>
<keyword evidence="1" id="KW-1133">Transmembrane helix</keyword>
<evidence type="ECO:0000256" key="1">
    <source>
        <dbReference type="SAM" id="Phobius"/>
    </source>
</evidence>
<dbReference type="RefSeq" id="XP_046114991.1">
    <property type="nucleotide sequence ID" value="XM_046266217.1"/>
</dbReference>
<keyword evidence="3" id="KW-1185">Reference proteome</keyword>
<gene>
    <name evidence="2" type="ORF">F5Z01DRAFT_693390</name>
</gene>
<evidence type="ECO:0008006" key="4">
    <source>
        <dbReference type="Google" id="ProtNLM"/>
    </source>
</evidence>
<feature type="transmembrane region" description="Helical" evidence="1">
    <location>
        <begin position="166"/>
        <end position="188"/>
    </location>
</feature>
<dbReference type="Proteomes" id="UP000887229">
    <property type="component" value="Unassembled WGS sequence"/>
</dbReference>
<reference evidence="2" key="1">
    <citation type="journal article" date="2021" name="IMA Fungus">
        <title>Genomic characterization of three marine fungi, including Emericellopsis atlantica sp. nov. with signatures of a generalist lifestyle and marine biomass degradation.</title>
        <authorList>
            <person name="Hagestad O.C."/>
            <person name="Hou L."/>
            <person name="Andersen J.H."/>
            <person name="Hansen E.H."/>
            <person name="Altermark B."/>
            <person name="Li C."/>
            <person name="Kuhnert E."/>
            <person name="Cox R.J."/>
            <person name="Crous P.W."/>
            <person name="Spatafora J.W."/>
            <person name="Lail K."/>
            <person name="Amirebrahimi M."/>
            <person name="Lipzen A."/>
            <person name="Pangilinan J."/>
            <person name="Andreopoulos W."/>
            <person name="Hayes R.D."/>
            <person name="Ng V."/>
            <person name="Grigoriev I.V."/>
            <person name="Jackson S.A."/>
            <person name="Sutton T.D.S."/>
            <person name="Dobson A.D.W."/>
            <person name="Rama T."/>
        </authorList>
    </citation>
    <scope>NUCLEOTIDE SEQUENCE</scope>
    <source>
        <strain evidence="2">TS7</strain>
    </source>
</reference>
<dbReference type="AlphaFoldDB" id="A0A9P8CLH2"/>
<dbReference type="GeneID" id="70297120"/>
<name>A0A9P8CLH2_9HYPO</name>
<dbReference type="PROSITE" id="PS51257">
    <property type="entry name" value="PROKAR_LIPOPROTEIN"/>
    <property type="match status" value="1"/>
</dbReference>
<accession>A0A9P8CLH2</accession>
<comment type="caution">
    <text evidence="2">The sequence shown here is derived from an EMBL/GenBank/DDBJ whole genome shotgun (WGS) entry which is preliminary data.</text>
</comment>
<keyword evidence="1" id="KW-0472">Membrane</keyword>
<evidence type="ECO:0000313" key="3">
    <source>
        <dbReference type="Proteomes" id="UP000887229"/>
    </source>
</evidence>
<dbReference type="OrthoDB" id="47375at2759"/>
<sequence>MTSQLNRDGGLKKLVKGKFAPTWLSLGTYSCLQRHQSLDPVTAQTTLTKEGSHSVNSQLRDPCFLIRTSYPAAVHSVLVSRESIFRVSLHSVDHCMHSTIHWRLCSNNQSLLSPDSDPRDELRHLARKSPRLTDLGLDFPLSFDALKFKDDMLFLKTQPRTRTAKATLLFFLLCCLLIFTPGLLLSVFRRGGTSGDGIAVSSSNSTLGFGHIYVVTQQGSPRRRSIIQAANVTELLLSIPVQPIWTEAEQNNFRLAQGSTIRQGSLLAWLGHLHALQQFLDSGAETALFLEDDVDWDIHLRTIQAPLVSAAVRNVLGRSSSAIDAERYPYGDPSAWDLLYLGHCGDYWHGMDIEFVDGHVKPEDLEATPHSTFTDPSMLHSDQLHPFTTSLLKNLGVDEHTRLIHRSVFPLCTFGYALSRGGARRLLELGRKEPSEDGHRAYDVLVLHGCRNYGFRCWTVNPELFHHVPGPSLIDSQQGNKDLPPVDLAAKDQIRDRGETPNISCGFWDGSFSFDDEDSDRLNWLRQEVASFRAPSPPQFPPIVKSIEIAPSPDEFPCVRPRRAGW</sequence>